<dbReference type="InterPro" id="IPR029068">
    <property type="entry name" value="Glyas_Bleomycin-R_OHBP_Dase"/>
</dbReference>
<dbReference type="Pfam" id="PF18029">
    <property type="entry name" value="Glyoxalase_6"/>
    <property type="match status" value="1"/>
</dbReference>
<gene>
    <name evidence="2" type="ORF">GCM10009754_47030</name>
</gene>
<protein>
    <submittedName>
        <fullName evidence="2">VOC family protein</fullName>
    </submittedName>
</protein>
<dbReference type="PANTHER" id="PTHR35908">
    <property type="entry name" value="HYPOTHETICAL FUSION PROTEIN"/>
    <property type="match status" value="1"/>
</dbReference>
<evidence type="ECO:0000259" key="1">
    <source>
        <dbReference type="Pfam" id="PF18029"/>
    </source>
</evidence>
<evidence type="ECO:0000313" key="2">
    <source>
        <dbReference type="EMBL" id="GAA1968598.1"/>
    </source>
</evidence>
<dbReference type="Gene3D" id="3.10.180.10">
    <property type="entry name" value="2,3-Dihydroxybiphenyl 1,2-Dioxygenase, domain 1"/>
    <property type="match status" value="1"/>
</dbReference>
<reference evidence="3" key="1">
    <citation type="journal article" date="2019" name="Int. J. Syst. Evol. Microbiol.">
        <title>The Global Catalogue of Microorganisms (GCM) 10K type strain sequencing project: providing services to taxonomists for standard genome sequencing and annotation.</title>
        <authorList>
            <consortium name="The Broad Institute Genomics Platform"/>
            <consortium name="The Broad Institute Genome Sequencing Center for Infectious Disease"/>
            <person name="Wu L."/>
            <person name="Ma J."/>
        </authorList>
    </citation>
    <scope>NUCLEOTIDE SEQUENCE [LARGE SCALE GENOMIC DNA]</scope>
    <source>
        <strain evidence="3">JCM 14545</strain>
    </source>
</reference>
<dbReference type="PANTHER" id="PTHR35908:SF1">
    <property type="entry name" value="CONSERVED PROTEIN"/>
    <property type="match status" value="1"/>
</dbReference>
<name>A0ABP5CTQ0_9PSEU</name>
<feature type="domain" description="Glyoxalase-like" evidence="1">
    <location>
        <begin position="29"/>
        <end position="135"/>
    </location>
</feature>
<proteinExistence type="predicted"/>
<evidence type="ECO:0000313" key="3">
    <source>
        <dbReference type="Proteomes" id="UP001501116"/>
    </source>
</evidence>
<dbReference type="SUPFAM" id="SSF54593">
    <property type="entry name" value="Glyoxalase/Bleomycin resistance protein/Dihydroxybiphenyl dioxygenase"/>
    <property type="match status" value="1"/>
</dbReference>
<dbReference type="Proteomes" id="UP001501116">
    <property type="component" value="Unassembled WGS sequence"/>
</dbReference>
<keyword evidence="3" id="KW-1185">Reference proteome</keyword>
<comment type="caution">
    <text evidence="2">The sequence shown here is derived from an EMBL/GenBank/DDBJ whole genome shotgun (WGS) entry which is preliminary data.</text>
</comment>
<organism evidence="2 3">
    <name type="scientific">Amycolatopsis minnesotensis</name>
    <dbReference type="NCBI Taxonomy" id="337894"/>
    <lineage>
        <taxon>Bacteria</taxon>
        <taxon>Bacillati</taxon>
        <taxon>Actinomycetota</taxon>
        <taxon>Actinomycetes</taxon>
        <taxon>Pseudonocardiales</taxon>
        <taxon>Pseudonocardiaceae</taxon>
        <taxon>Amycolatopsis</taxon>
    </lineage>
</organism>
<dbReference type="CDD" id="cd06587">
    <property type="entry name" value="VOC"/>
    <property type="match status" value="1"/>
</dbReference>
<dbReference type="InterPro" id="IPR041581">
    <property type="entry name" value="Glyoxalase_6"/>
</dbReference>
<accession>A0ABP5CTQ0</accession>
<dbReference type="EMBL" id="BAAANN010000019">
    <property type="protein sequence ID" value="GAA1968598.1"/>
    <property type="molecule type" value="Genomic_DNA"/>
</dbReference>
<sequence length="138" mass="14796">MVGLAARVAMCAVCPAGYPRRMTAKVLAIAIDCHDAEALAGFWCGALGQEISTRFDDAEGVTYVETSGDPVLVFQPVPDAKALKNRLHLDLAPVEGGQYDEIDRLVALGAVVIADEPEFPWVVLTDPEGNEFCVLPPR</sequence>